<dbReference type="OrthoDB" id="4371474at2"/>
<dbReference type="InterPro" id="IPR052336">
    <property type="entry name" value="MlaD_Phospholipid_Transporter"/>
</dbReference>
<evidence type="ECO:0000313" key="3">
    <source>
        <dbReference type="Proteomes" id="UP000053405"/>
    </source>
</evidence>
<organism evidence="2 3">
    <name type="scientific">Gordonia hirsuta DSM 44140 = NBRC 16056</name>
    <dbReference type="NCBI Taxonomy" id="1121927"/>
    <lineage>
        <taxon>Bacteria</taxon>
        <taxon>Bacillati</taxon>
        <taxon>Actinomycetota</taxon>
        <taxon>Actinomycetes</taxon>
        <taxon>Mycobacteriales</taxon>
        <taxon>Gordoniaceae</taxon>
        <taxon>Gordonia</taxon>
    </lineage>
</organism>
<evidence type="ECO:0000259" key="1">
    <source>
        <dbReference type="Pfam" id="PF02470"/>
    </source>
</evidence>
<evidence type="ECO:0000313" key="2">
    <source>
        <dbReference type="EMBL" id="GAC58128.1"/>
    </source>
</evidence>
<gene>
    <name evidence="2" type="primary">mceD</name>
    <name evidence="2" type="ORF">GOHSU_30_00520</name>
</gene>
<name>L7LDK7_9ACTN</name>
<dbReference type="STRING" id="1121927.GOHSU_30_00520"/>
<dbReference type="AlphaFoldDB" id="L7LDK7"/>
<proteinExistence type="predicted"/>
<dbReference type="InterPro" id="IPR003399">
    <property type="entry name" value="Mce/MlaD"/>
</dbReference>
<dbReference type="EMBL" id="BANT01000030">
    <property type="protein sequence ID" value="GAC58128.1"/>
    <property type="molecule type" value="Genomic_DNA"/>
</dbReference>
<dbReference type="eggNOG" id="COG1463">
    <property type="taxonomic scope" value="Bacteria"/>
</dbReference>
<dbReference type="Pfam" id="PF02470">
    <property type="entry name" value="MlaD"/>
    <property type="match status" value="1"/>
</dbReference>
<sequence>MKIGKGLLGCAVLVLVLVIAVAYIALGVLDLDPRKQTYEVTISMDQTSGLMDTSLVALHGMKIGNVQQINTQRDSVQVRVAIDSSRQIPADSTVIVQNLSAAGEQYLDFRPQHSGGPYLRDGASIGSQQVSDSPTVGTVLAKVDRVGQLLDPGVVAEMGELLTTMTDDEAVLSDAAATLELVRGTVRDKGHLIRRMFRLVQELDKRFMTMGGPALLRPVAATLDRLAPAMGEVLTEVNNFAIMSKSTNVWNGVIGPFMDGLLQRLGVLLPEFGGIAGALLPVTGQLRGIRVNMNAFTDFWGRAFPKGGPMRVQVTVR</sequence>
<feature type="domain" description="Mce/MlaD" evidence="1">
    <location>
        <begin position="36"/>
        <end position="111"/>
    </location>
</feature>
<protein>
    <submittedName>
        <fullName evidence="2">Mce family protein</fullName>
    </submittedName>
</protein>
<accession>L7LDK7</accession>
<dbReference type="PANTHER" id="PTHR33371">
    <property type="entry name" value="INTERMEMBRANE PHOSPHOLIPID TRANSPORT SYSTEM BINDING PROTEIN MLAD-RELATED"/>
    <property type="match status" value="1"/>
</dbReference>
<dbReference type="GO" id="GO:0005576">
    <property type="term" value="C:extracellular region"/>
    <property type="evidence" value="ECO:0007669"/>
    <property type="project" value="TreeGrafter"/>
</dbReference>
<dbReference type="Proteomes" id="UP000053405">
    <property type="component" value="Unassembled WGS sequence"/>
</dbReference>
<dbReference type="RefSeq" id="WP_005941641.1">
    <property type="nucleotide sequence ID" value="NZ_ATVK01000054.1"/>
</dbReference>
<keyword evidence="3" id="KW-1185">Reference proteome</keyword>
<comment type="caution">
    <text evidence="2">The sequence shown here is derived from an EMBL/GenBank/DDBJ whole genome shotgun (WGS) entry which is preliminary data.</text>
</comment>
<reference evidence="2 3" key="1">
    <citation type="submission" date="2012-12" db="EMBL/GenBank/DDBJ databases">
        <title>Whole genome shotgun sequence of Gordonia hirsuta NBRC 16056.</title>
        <authorList>
            <person name="Isaki-Nakamura S."/>
            <person name="Hosoyama A."/>
            <person name="Tsuchikane K."/>
            <person name="Katsumata H."/>
            <person name="Baba S."/>
            <person name="Yamazaki S."/>
            <person name="Fujita N."/>
        </authorList>
    </citation>
    <scope>NUCLEOTIDE SEQUENCE [LARGE SCALE GENOMIC DNA]</scope>
    <source>
        <strain evidence="2 3">NBRC 16056</strain>
    </source>
</reference>
<dbReference type="PANTHER" id="PTHR33371:SF16">
    <property type="entry name" value="MCE-FAMILY PROTEIN MCE3F"/>
    <property type="match status" value="1"/>
</dbReference>